<proteinExistence type="predicted"/>
<gene>
    <name evidence="1" type="ORF">LEP1GSC035_0811</name>
</gene>
<keyword evidence="2" id="KW-1185">Reference proteome</keyword>
<organism evidence="1 2">
    <name type="scientific">Leptospira noguchii str. 2007001578</name>
    <dbReference type="NCBI Taxonomy" id="1049974"/>
    <lineage>
        <taxon>Bacteria</taxon>
        <taxon>Pseudomonadati</taxon>
        <taxon>Spirochaetota</taxon>
        <taxon>Spirochaetia</taxon>
        <taxon>Leptospirales</taxon>
        <taxon>Leptospiraceae</taxon>
        <taxon>Leptospira</taxon>
    </lineage>
</organism>
<reference evidence="1 2" key="1">
    <citation type="submission" date="2013-01" db="EMBL/GenBank/DDBJ databases">
        <authorList>
            <person name="Harkins D.M."/>
            <person name="Durkin A.S."/>
            <person name="Brinkac L.M."/>
            <person name="Haft D.H."/>
            <person name="Selengut J.D."/>
            <person name="Sanka R."/>
            <person name="DePew J."/>
            <person name="Purushe J."/>
            <person name="Whelen A.C."/>
            <person name="Vinetz J.M."/>
            <person name="Sutton G.G."/>
            <person name="Nierman W.C."/>
            <person name="Fouts D.E."/>
        </authorList>
    </citation>
    <scope>NUCLEOTIDE SEQUENCE [LARGE SCALE GENOMIC DNA]</scope>
    <source>
        <strain evidence="1 2">2007001578</strain>
    </source>
</reference>
<name>A0ABN0IYS6_9LEPT</name>
<accession>A0ABN0IYS6</accession>
<protein>
    <submittedName>
        <fullName evidence="1">Uncharacterized protein</fullName>
    </submittedName>
</protein>
<evidence type="ECO:0000313" key="2">
    <source>
        <dbReference type="Proteomes" id="UP000012099"/>
    </source>
</evidence>
<dbReference type="EMBL" id="AHMH02000107">
    <property type="protein sequence ID" value="EMM99780.1"/>
    <property type="molecule type" value="Genomic_DNA"/>
</dbReference>
<dbReference type="Proteomes" id="UP000012099">
    <property type="component" value="Unassembled WGS sequence"/>
</dbReference>
<evidence type="ECO:0000313" key="1">
    <source>
        <dbReference type="EMBL" id="EMM99780.1"/>
    </source>
</evidence>
<comment type="caution">
    <text evidence="1">The sequence shown here is derived from an EMBL/GenBank/DDBJ whole genome shotgun (WGS) entry which is preliminary data.</text>
</comment>
<sequence length="42" mass="4941">MISGLKINYVKSGSNLNFQLRKGYFHKIETQLTIYCLYKITI</sequence>